<feature type="domain" description="PLD phosphodiesterase" evidence="7">
    <location>
        <begin position="406"/>
        <end position="433"/>
    </location>
</feature>
<dbReference type="GO" id="GO:0005576">
    <property type="term" value="C:extracellular region"/>
    <property type="evidence" value="ECO:0007669"/>
    <property type="project" value="UniProtKB-SubCell"/>
</dbReference>
<evidence type="ECO:0000256" key="3">
    <source>
        <dbReference type="ARBA" id="ARBA00018392"/>
    </source>
</evidence>
<dbReference type="Pfam" id="PF13091">
    <property type="entry name" value="PLDc_2"/>
    <property type="match status" value="1"/>
</dbReference>
<name>A0A917SRW8_9RHOB</name>
<dbReference type="PANTHER" id="PTHR21248">
    <property type="entry name" value="CARDIOLIPIN SYNTHASE"/>
    <property type="match status" value="1"/>
</dbReference>
<comment type="function">
    <text evidence="1">Could be a virulence factor.</text>
</comment>
<feature type="domain" description="PLD phosphodiesterase" evidence="7">
    <location>
        <begin position="176"/>
        <end position="203"/>
    </location>
</feature>
<dbReference type="AlphaFoldDB" id="A0A917SRW8"/>
<dbReference type="CDD" id="cd09105">
    <property type="entry name" value="PLDc_vPLD1_2_like_2"/>
    <property type="match status" value="1"/>
</dbReference>
<dbReference type="PROSITE" id="PS50035">
    <property type="entry name" value="PLD"/>
    <property type="match status" value="2"/>
</dbReference>
<sequence>MPGAEMKEPETLRPRQDARAEETRIQPLITAEEMFPALERMVMRAERELFLSFRIFDARTRLRSEGALELGLKTWADLMVHTAERGVKLRMLLADFDPIFTGDLHRSAWASARNFGSRLPDGAELICALHECRSAPVWKYVFHFPIRKRLDSMRDIPDESLTPFQHRSLRGDWDLRPVTLHQKLAVVDGREAIIGGLDVDERRWDTPDHDQSPEETWHDVSLHVEGPPAQDIRAHFAHCWQRAIDDDATCFTAEKSPVPDPGHVRKPAPPAPRVIRTISCDGSRPLQLGAKTMLREHEEEHIAAFEKAERSIYIESQFFRHAPLARSLAAAAKRRPELELILLMPTEPEEVIFQGATGFEMRHAQALQMRCLDICQRAFGDRMTTVSPVQPRPAQTNDPLPLRGGRVVYVHAKVTIVDDHTAIVGSANLNGRSMRWDTEASLVFHGREDVMGLRDRLARIWLDEHYEEGDPHSAALWRRAAEENAARKPEDRVGFMLPYPERRNRRFSRFLPILPPEMF</sequence>
<dbReference type="EMBL" id="BMLF01000001">
    <property type="protein sequence ID" value="GGL96051.1"/>
    <property type="molecule type" value="Genomic_DNA"/>
</dbReference>
<comment type="subcellular location">
    <subcellularLocation>
        <location evidence="2">Secreted</location>
    </subcellularLocation>
</comment>
<dbReference type="GO" id="GO:0030572">
    <property type="term" value="F:phosphatidyltransferase activity"/>
    <property type="evidence" value="ECO:0007669"/>
    <property type="project" value="UniProtKB-ARBA"/>
</dbReference>
<evidence type="ECO:0000256" key="1">
    <source>
        <dbReference type="ARBA" id="ARBA00003145"/>
    </source>
</evidence>
<evidence type="ECO:0000313" key="9">
    <source>
        <dbReference type="Proteomes" id="UP000649829"/>
    </source>
</evidence>
<keyword evidence="4" id="KW-0964">Secreted</keyword>
<dbReference type="Gene3D" id="3.30.870.10">
    <property type="entry name" value="Endonuclease Chain A"/>
    <property type="match status" value="2"/>
</dbReference>
<dbReference type="InterPro" id="IPR025202">
    <property type="entry name" value="PLD-like_dom"/>
</dbReference>
<evidence type="ECO:0000256" key="6">
    <source>
        <dbReference type="SAM" id="MobiDB-lite"/>
    </source>
</evidence>
<gene>
    <name evidence="8" type="ORF">GCM10011534_17580</name>
</gene>
<dbReference type="GO" id="GO:0032049">
    <property type="term" value="P:cardiolipin biosynthetic process"/>
    <property type="evidence" value="ECO:0007669"/>
    <property type="project" value="UniProtKB-ARBA"/>
</dbReference>
<dbReference type="InterPro" id="IPR001736">
    <property type="entry name" value="PLipase_D/transphosphatidylase"/>
</dbReference>
<keyword evidence="9" id="KW-1185">Reference proteome</keyword>
<reference evidence="8" key="1">
    <citation type="journal article" date="2014" name="Int. J. Syst. Evol. Microbiol.">
        <title>Complete genome sequence of Corynebacterium casei LMG S-19264T (=DSM 44701T), isolated from a smear-ripened cheese.</title>
        <authorList>
            <consortium name="US DOE Joint Genome Institute (JGI-PGF)"/>
            <person name="Walter F."/>
            <person name="Albersmeier A."/>
            <person name="Kalinowski J."/>
            <person name="Ruckert C."/>
        </authorList>
    </citation>
    <scope>NUCLEOTIDE SEQUENCE</scope>
    <source>
        <strain evidence="8">CGMCC 1.6293</strain>
    </source>
</reference>
<organism evidence="8 9">
    <name type="scientific">Pseudooceanicola nanhaiensis</name>
    <dbReference type="NCBI Taxonomy" id="375761"/>
    <lineage>
        <taxon>Bacteria</taxon>
        <taxon>Pseudomonadati</taxon>
        <taxon>Pseudomonadota</taxon>
        <taxon>Alphaproteobacteria</taxon>
        <taxon>Rhodobacterales</taxon>
        <taxon>Paracoccaceae</taxon>
        <taxon>Pseudooceanicola</taxon>
    </lineage>
</organism>
<proteinExistence type="predicted"/>
<dbReference type="SMART" id="SM00155">
    <property type="entry name" value="PLDc"/>
    <property type="match status" value="2"/>
</dbReference>
<accession>A0A917SRW8</accession>
<reference evidence="8" key="2">
    <citation type="submission" date="2020-09" db="EMBL/GenBank/DDBJ databases">
        <authorList>
            <person name="Sun Q."/>
            <person name="Zhou Y."/>
        </authorList>
    </citation>
    <scope>NUCLEOTIDE SEQUENCE</scope>
    <source>
        <strain evidence="8">CGMCC 1.6293</strain>
    </source>
</reference>
<dbReference type="RefSeq" id="WP_229669154.1">
    <property type="nucleotide sequence ID" value="NZ_BMLF01000001.1"/>
</dbReference>
<evidence type="ECO:0000259" key="7">
    <source>
        <dbReference type="PROSITE" id="PS50035"/>
    </source>
</evidence>
<evidence type="ECO:0000313" key="8">
    <source>
        <dbReference type="EMBL" id="GGL96051.1"/>
    </source>
</evidence>
<evidence type="ECO:0000256" key="2">
    <source>
        <dbReference type="ARBA" id="ARBA00004613"/>
    </source>
</evidence>
<comment type="caution">
    <text evidence="8">The sequence shown here is derived from an EMBL/GenBank/DDBJ whole genome shotgun (WGS) entry which is preliminary data.</text>
</comment>
<evidence type="ECO:0000256" key="5">
    <source>
        <dbReference type="ARBA" id="ARBA00029594"/>
    </source>
</evidence>
<evidence type="ECO:0000256" key="4">
    <source>
        <dbReference type="ARBA" id="ARBA00022525"/>
    </source>
</evidence>
<protein>
    <recommendedName>
        <fullName evidence="3">Phospholipase D</fullName>
    </recommendedName>
    <alternativeName>
        <fullName evidence="5">Choline phosphatase</fullName>
    </alternativeName>
</protein>
<dbReference type="SUPFAM" id="SSF56024">
    <property type="entry name" value="Phospholipase D/nuclease"/>
    <property type="match status" value="2"/>
</dbReference>
<feature type="region of interest" description="Disordered" evidence="6">
    <location>
        <begin position="1"/>
        <end position="21"/>
    </location>
</feature>
<dbReference type="Proteomes" id="UP000649829">
    <property type="component" value="Unassembled WGS sequence"/>
</dbReference>
<dbReference type="PANTHER" id="PTHR21248:SF22">
    <property type="entry name" value="PHOSPHOLIPASE D"/>
    <property type="match status" value="1"/>
</dbReference>